<evidence type="ECO:0000313" key="1">
    <source>
        <dbReference type="EMBL" id="KAF9448576.1"/>
    </source>
</evidence>
<organism evidence="1 2">
    <name type="scientific">Macrolepiota fuliginosa MF-IS2</name>
    <dbReference type="NCBI Taxonomy" id="1400762"/>
    <lineage>
        <taxon>Eukaryota</taxon>
        <taxon>Fungi</taxon>
        <taxon>Dikarya</taxon>
        <taxon>Basidiomycota</taxon>
        <taxon>Agaricomycotina</taxon>
        <taxon>Agaricomycetes</taxon>
        <taxon>Agaricomycetidae</taxon>
        <taxon>Agaricales</taxon>
        <taxon>Agaricineae</taxon>
        <taxon>Agaricaceae</taxon>
        <taxon>Macrolepiota</taxon>
    </lineage>
</organism>
<protein>
    <submittedName>
        <fullName evidence="1">Uncharacterized protein</fullName>
    </submittedName>
</protein>
<sequence length="293" mass="33893">MSVPSFFSQRLVSLYELRSSYSAFCEYLAFFPVEAVNDDPTERERIKQRFSKFGFRHIQEYASDVADESQRRLRIFEVPSPESIDDDDYLILSKTKPARLRLANLPDEVFRSIVADIHAELLRRYFGEDSPFELHLRRQLDARTSELYFAAGEEACKVFEKVFVDEFKYRQLLGYRDERAQTLLDLMSMLVDHPTLGSDAKSCMIKTLMRLSQNSFLYPQSLLVGGIKRDDIPFSSGKFGDVYRGTFRGQTIGLKVIKIYKKSDLSRVFKVMAIVMNLGTRLYPGDTTVRLSE</sequence>
<dbReference type="Proteomes" id="UP000807342">
    <property type="component" value="Unassembled WGS sequence"/>
</dbReference>
<dbReference type="AlphaFoldDB" id="A0A9P5XG24"/>
<gene>
    <name evidence="1" type="ORF">P691DRAFT_775282</name>
</gene>
<evidence type="ECO:0000313" key="2">
    <source>
        <dbReference type="Proteomes" id="UP000807342"/>
    </source>
</evidence>
<accession>A0A9P5XG24</accession>
<comment type="caution">
    <text evidence="1">The sequence shown here is derived from an EMBL/GenBank/DDBJ whole genome shotgun (WGS) entry which is preliminary data.</text>
</comment>
<dbReference type="OrthoDB" id="3236663at2759"/>
<name>A0A9P5XG24_9AGAR</name>
<proteinExistence type="predicted"/>
<keyword evidence="2" id="KW-1185">Reference proteome</keyword>
<dbReference type="EMBL" id="MU151156">
    <property type="protein sequence ID" value="KAF9448576.1"/>
    <property type="molecule type" value="Genomic_DNA"/>
</dbReference>
<reference evidence="1" key="1">
    <citation type="submission" date="2020-11" db="EMBL/GenBank/DDBJ databases">
        <authorList>
            <consortium name="DOE Joint Genome Institute"/>
            <person name="Ahrendt S."/>
            <person name="Riley R."/>
            <person name="Andreopoulos W."/>
            <person name="Labutti K."/>
            <person name="Pangilinan J."/>
            <person name="Ruiz-Duenas F.J."/>
            <person name="Barrasa J.M."/>
            <person name="Sanchez-Garcia M."/>
            <person name="Camarero S."/>
            <person name="Miyauchi S."/>
            <person name="Serrano A."/>
            <person name="Linde D."/>
            <person name="Babiker R."/>
            <person name="Drula E."/>
            <person name="Ayuso-Fernandez I."/>
            <person name="Pacheco R."/>
            <person name="Padilla G."/>
            <person name="Ferreira P."/>
            <person name="Barriuso J."/>
            <person name="Kellner H."/>
            <person name="Castanera R."/>
            <person name="Alfaro M."/>
            <person name="Ramirez L."/>
            <person name="Pisabarro A.G."/>
            <person name="Kuo A."/>
            <person name="Tritt A."/>
            <person name="Lipzen A."/>
            <person name="He G."/>
            <person name="Yan M."/>
            <person name="Ng V."/>
            <person name="Cullen D."/>
            <person name="Martin F."/>
            <person name="Rosso M.-N."/>
            <person name="Henrissat B."/>
            <person name="Hibbett D."/>
            <person name="Martinez A.T."/>
            <person name="Grigoriev I.V."/>
        </authorList>
    </citation>
    <scope>NUCLEOTIDE SEQUENCE</scope>
    <source>
        <strain evidence="1">MF-IS2</strain>
    </source>
</reference>